<dbReference type="Proteomes" id="UP000019804">
    <property type="component" value="Unassembled WGS sequence"/>
</dbReference>
<proteinExistence type="predicted"/>
<keyword evidence="3" id="KW-1185">Reference proteome</keyword>
<sequence length="358" mass="39105">MHLAHLAMAAFLFAHPSSARPVNEPWSTLLSIPWPYWNKVTADYTTVAAKQETKTPTNLPRDGLIPDSYTVDSTAYSYNPWTHPIRGVVTTGVPSVHAEADAEHLTPTKFPRDDLRPESYTASGTVYSFDIHTHAIRDAIPTNALDVDFEVYINTDYIIYDIPLHATITKLGEVVTVDNFFTLGGTIYPWIPFTNAIRDVVPTNIPEGEAYADVGTDASPSEPIFAEAKPTPEAKAEEAPSDETTTQTSKFFPEIVLVSPSASSTRKNTLPSDFFEVHSTSTGSAKSVITPIDLTQETVITPIEPWWTTSSNDPVGTTLVKVVVTHADYYDEEPATTSAPSTSSVLTDIGTWTKTVPV</sequence>
<reference evidence="3" key="1">
    <citation type="journal article" date="2014" name="Nat. Commun.">
        <title>Genomic adaptations of the halophilic Dead Sea filamentous fungus Eurotium rubrum.</title>
        <authorList>
            <person name="Kis-Papo T."/>
            <person name="Weig A.R."/>
            <person name="Riley R."/>
            <person name="Persoh D."/>
            <person name="Salamov A."/>
            <person name="Sun H."/>
            <person name="Lipzen A."/>
            <person name="Wasser S.P."/>
            <person name="Rambold G."/>
            <person name="Grigoriev I.V."/>
            <person name="Nevo E."/>
        </authorList>
    </citation>
    <scope>NUCLEOTIDE SEQUENCE [LARGE SCALE GENOMIC DNA]</scope>
    <source>
        <strain evidence="3">CBS 135680</strain>
    </source>
</reference>
<organism evidence="2 3">
    <name type="scientific">Aspergillus ruber (strain CBS 135680)</name>
    <dbReference type="NCBI Taxonomy" id="1388766"/>
    <lineage>
        <taxon>Eukaryota</taxon>
        <taxon>Fungi</taxon>
        <taxon>Dikarya</taxon>
        <taxon>Ascomycota</taxon>
        <taxon>Pezizomycotina</taxon>
        <taxon>Eurotiomycetes</taxon>
        <taxon>Eurotiomycetidae</taxon>
        <taxon>Eurotiales</taxon>
        <taxon>Aspergillaceae</taxon>
        <taxon>Aspergillus</taxon>
        <taxon>Aspergillus subgen. Aspergillus</taxon>
    </lineage>
</organism>
<dbReference type="HOGENOM" id="CLU_773800_0_0_1"/>
<keyword evidence="1" id="KW-0732">Signal</keyword>
<gene>
    <name evidence="2" type="ORF">EURHEDRAFT_398614</name>
</gene>
<name>A0A017ST03_ASPRC</name>
<accession>A0A017ST03</accession>
<protein>
    <submittedName>
        <fullName evidence="2">Uncharacterized protein</fullName>
    </submittedName>
</protein>
<feature type="chain" id="PRO_5001499608" evidence="1">
    <location>
        <begin position="20"/>
        <end position="358"/>
    </location>
</feature>
<evidence type="ECO:0000313" key="2">
    <source>
        <dbReference type="EMBL" id="EYE99420.1"/>
    </source>
</evidence>
<dbReference type="AlphaFoldDB" id="A0A017ST03"/>
<dbReference type="OrthoDB" id="4497711at2759"/>
<feature type="signal peptide" evidence="1">
    <location>
        <begin position="1"/>
        <end position="19"/>
    </location>
</feature>
<dbReference type="GeneID" id="63694984"/>
<dbReference type="EMBL" id="KK088411">
    <property type="protein sequence ID" value="EYE99420.1"/>
    <property type="molecule type" value="Genomic_DNA"/>
</dbReference>
<evidence type="ECO:0000313" key="3">
    <source>
        <dbReference type="Proteomes" id="UP000019804"/>
    </source>
</evidence>
<dbReference type="RefSeq" id="XP_040643108.1">
    <property type="nucleotide sequence ID" value="XM_040779860.1"/>
</dbReference>
<evidence type="ECO:0000256" key="1">
    <source>
        <dbReference type="SAM" id="SignalP"/>
    </source>
</evidence>